<evidence type="ECO:0000313" key="2">
    <source>
        <dbReference type="EMBL" id="GAG52077.1"/>
    </source>
</evidence>
<dbReference type="EMBL" id="BARS01056176">
    <property type="protein sequence ID" value="GAG52077.1"/>
    <property type="molecule type" value="Genomic_DNA"/>
</dbReference>
<organism evidence="2">
    <name type="scientific">marine sediment metagenome</name>
    <dbReference type="NCBI Taxonomy" id="412755"/>
    <lineage>
        <taxon>unclassified sequences</taxon>
        <taxon>metagenomes</taxon>
        <taxon>ecological metagenomes</taxon>
    </lineage>
</organism>
<evidence type="ECO:0000259" key="1">
    <source>
        <dbReference type="Pfam" id="PF19051"/>
    </source>
</evidence>
<dbReference type="Pfam" id="PF19051">
    <property type="entry name" value="GFO_IDH_MocA_C2"/>
    <property type="match status" value="1"/>
</dbReference>
<dbReference type="InterPro" id="IPR050463">
    <property type="entry name" value="Gfo/Idh/MocA_oxidrdct_glycsds"/>
</dbReference>
<feature type="domain" description="Gfo/Idh/MocA-like oxidoreductase bacterial type C-terminal" evidence="1">
    <location>
        <begin position="78"/>
        <end position="146"/>
    </location>
</feature>
<proteinExistence type="predicted"/>
<feature type="non-terminal residue" evidence="2">
    <location>
        <position position="186"/>
    </location>
</feature>
<dbReference type="InterPro" id="IPR043906">
    <property type="entry name" value="Gfo/Idh/MocA_OxRdtase_bact_C"/>
</dbReference>
<protein>
    <recommendedName>
        <fullName evidence="1">Gfo/Idh/MocA-like oxidoreductase bacterial type C-terminal domain-containing protein</fullName>
    </recommendedName>
</protein>
<dbReference type="PANTHER" id="PTHR43818">
    <property type="entry name" value="BCDNA.GH03377"/>
    <property type="match status" value="1"/>
</dbReference>
<reference evidence="2" key="1">
    <citation type="journal article" date="2014" name="Front. Microbiol.">
        <title>High frequency of phylogenetically diverse reductive dehalogenase-homologous genes in deep subseafloor sedimentary metagenomes.</title>
        <authorList>
            <person name="Kawai M."/>
            <person name="Futagami T."/>
            <person name="Toyoda A."/>
            <person name="Takaki Y."/>
            <person name="Nishi S."/>
            <person name="Hori S."/>
            <person name="Arai W."/>
            <person name="Tsubouchi T."/>
            <person name="Morono Y."/>
            <person name="Uchiyama I."/>
            <person name="Ito T."/>
            <person name="Fujiyama A."/>
            <person name="Inagaki F."/>
            <person name="Takami H."/>
        </authorList>
    </citation>
    <scope>NUCLEOTIDE SEQUENCE</scope>
    <source>
        <strain evidence="2">Expedition CK06-06</strain>
    </source>
</reference>
<feature type="non-terminal residue" evidence="2">
    <location>
        <position position="1"/>
    </location>
</feature>
<dbReference type="SUPFAM" id="SSF55347">
    <property type="entry name" value="Glyceraldehyde-3-phosphate dehydrogenase-like, C-terminal domain"/>
    <property type="match status" value="1"/>
</dbReference>
<comment type="caution">
    <text evidence="2">The sequence shown here is derived from an EMBL/GenBank/DDBJ whole genome shotgun (WGS) entry which is preliminary data.</text>
</comment>
<gene>
    <name evidence="2" type="ORF">S01H1_82807</name>
</gene>
<dbReference type="InterPro" id="IPR036291">
    <property type="entry name" value="NAD(P)-bd_dom_sf"/>
</dbReference>
<dbReference type="Gene3D" id="3.40.50.720">
    <property type="entry name" value="NAD(P)-binding Rossmann-like Domain"/>
    <property type="match status" value="1"/>
</dbReference>
<sequence>AGKHVFCQKPLTHDIYESRMLAEAARKASVVTQMGIQGHSGEGIRLICEWIWDGAIGTIRQVDAWCSLSYYPPGHAYWSSKWLDRPRDTPAVPKDLDWDLWLGPAPSRPYHRAYHPQTWRCWWDFGCGMMGDRGVHTLDCVYKALKLTRPSSVVTTTTGGNAETHPLAAIVTFDFDARQGLPPLRV</sequence>
<dbReference type="Gene3D" id="3.30.360.10">
    <property type="entry name" value="Dihydrodipicolinate Reductase, domain 2"/>
    <property type="match status" value="1"/>
</dbReference>
<name>X0Z092_9ZZZZ</name>
<dbReference type="SUPFAM" id="SSF51735">
    <property type="entry name" value="NAD(P)-binding Rossmann-fold domains"/>
    <property type="match status" value="1"/>
</dbReference>
<dbReference type="AlphaFoldDB" id="X0Z092"/>
<accession>X0Z092</accession>
<dbReference type="PANTHER" id="PTHR43818:SF10">
    <property type="entry name" value="NADH-DEPENDENT DEHYDROGENASE-RELATED"/>
    <property type="match status" value="1"/>
</dbReference>